<keyword evidence="6 12" id="KW-0276">Fatty acid metabolism</keyword>
<protein>
    <recommendedName>
        <fullName evidence="3 12">Beta-ketoacyl-[acyl-carrier-protein] synthase III</fullName>
        <shortName evidence="12">Beta-ketoacyl-ACP synthase III</shortName>
        <shortName evidence="12">KAS III</shortName>
        <ecNumber evidence="3 12">2.3.1.180</ecNumber>
    </recommendedName>
    <alternativeName>
        <fullName evidence="12">3-oxoacyl-[acyl-carrier-protein] synthase 3</fullName>
    </alternativeName>
    <alternativeName>
        <fullName evidence="12">3-oxoacyl-[acyl-carrier-protein] synthase III</fullName>
    </alternativeName>
</protein>
<dbReference type="NCBIfam" id="TIGR00747">
    <property type="entry name" value="fabH"/>
    <property type="match status" value="1"/>
</dbReference>
<gene>
    <name evidence="12" type="primary">fabH</name>
    <name evidence="15" type="ORF">BSZ37_19695</name>
</gene>
<dbReference type="InterPro" id="IPR004655">
    <property type="entry name" value="FabH"/>
</dbReference>
<comment type="pathway">
    <text evidence="1 12">Lipid metabolism; fatty acid biosynthesis.</text>
</comment>
<evidence type="ECO:0000256" key="4">
    <source>
        <dbReference type="ARBA" id="ARBA00022516"/>
    </source>
</evidence>
<accession>A0A271J772</accession>
<evidence type="ECO:0000256" key="3">
    <source>
        <dbReference type="ARBA" id="ARBA00012333"/>
    </source>
</evidence>
<dbReference type="InterPro" id="IPR016039">
    <property type="entry name" value="Thiolase-like"/>
</dbReference>
<dbReference type="GO" id="GO:0004315">
    <property type="term" value="F:3-oxoacyl-[acyl-carrier-protein] synthase activity"/>
    <property type="evidence" value="ECO:0007669"/>
    <property type="project" value="InterPro"/>
</dbReference>
<dbReference type="EMBL" id="MQWD01000001">
    <property type="protein sequence ID" value="PAP78489.1"/>
    <property type="molecule type" value="Genomic_DNA"/>
</dbReference>
<evidence type="ECO:0000256" key="9">
    <source>
        <dbReference type="ARBA" id="ARBA00023268"/>
    </source>
</evidence>
<evidence type="ECO:0000256" key="10">
    <source>
        <dbReference type="ARBA" id="ARBA00023315"/>
    </source>
</evidence>
<dbReference type="PANTHER" id="PTHR43091">
    <property type="entry name" value="3-OXOACYL-[ACYL-CARRIER-PROTEIN] SYNTHASE"/>
    <property type="match status" value="1"/>
</dbReference>
<dbReference type="EC" id="2.3.1.180" evidence="3 12"/>
<organism evidence="15 16">
    <name type="scientific">Rubrivirga marina</name>
    <dbReference type="NCBI Taxonomy" id="1196024"/>
    <lineage>
        <taxon>Bacteria</taxon>
        <taxon>Pseudomonadati</taxon>
        <taxon>Rhodothermota</taxon>
        <taxon>Rhodothermia</taxon>
        <taxon>Rhodothermales</taxon>
        <taxon>Rubricoccaceae</taxon>
        <taxon>Rubrivirga</taxon>
    </lineage>
</organism>
<keyword evidence="10 12" id="KW-0012">Acyltransferase</keyword>
<feature type="region of interest" description="ACP-binding" evidence="12">
    <location>
        <begin position="256"/>
        <end position="260"/>
    </location>
</feature>
<dbReference type="SUPFAM" id="SSF53901">
    <property type="entry name" value="Thiolase-like"/>
    <property type="match status" value="1"/>
</dbReference>
<dbReference type="RefSeq" id="WP_095512166.1">
    <property type="nucleotide sequence ID" value="NZ_MQWD01000001.1"/>
</dbReference>
<evidence type="ECO:0000256" key="5">
    <source>
        <dbReference type="ARBA" id="ARBA00022679"/>
    </source>
</evidence>
<evidence type="ECO:0000259" key="14">
    <source>
        <dbReference type="Pfam" id="PF08545"/>
    </source>
</evidence>
<comment type="domain">
    <text evidence="12">The last Arg residue of the ACP-binding site is essential for the weak association between ACP/AcpP and FabH.</text>
</comment>
<dbReference type="Proteomes" id="UP000216339">
    <property type="component" value="Unassembled WGS sequence"/>
</dbReference>
<dbReference type="GO" id="GO:0006633">
    <property type="term" value="P:fatty acid biosynthetic process"/>
    <property type="evidence" value="ECO:0007669"/>
    <property type="project" value="UniProtKB-UniRule"/>
</dbReference>
<sequence>MTRKYASLIGWGHYAPENVVTNDDLAQIVDTNDEWIRSRSGIEQRHFVSEDQATSDLCVEAGRRALETAGVDPADIDLVLVATSSPDELTPPVSSRVQHRLGCANAGAMTLMVGCTGFVYGLVTADQFIQTGAYETILLVGAEVISKNLDMEDRTTCVLFGDGAGAVVLQATDRPCGVRSFELGSDGSQADVLIAPAPGTRIPVSQEIVDNRTHYLRMDGRAVFKFATRTMGESLQRVMAKAGVGVDDIDLFVPHQANARIIEYAAKQFGLPPEKVVMNVADYGNTSAATIPIALSEALDAGRASAGDTLAFVGFGAGLTWAACLFDLGPLAVEPADEDAEAGRQTLGDGAPADSVIDDRGVVKGLIA</sequence>
<evidence type="ECO:0000256" key="1">
    <source>
        <dbReference type="ARBA" id="ARBA00005194"/>
    </source>
</evidence>
<dbReference type="GO" id="GO:0005737">
    <property type="term" value="C:cytoplasm"/>
    <property type="evidence" value="ECO:0007669"/>
    <property type="project" value="UniProtKB-SubCell"/>
</dbReference>
<dbReference type="InterPro" id="IPR013747">
    <property type="entry name" value="ACP_syn_III_C"/>
</dbReference>
<keyword evidence="16" id="KW-1185">Reference proteome</keyword>
<dbReference type="CDD" id="cd00830">
    <property type="entry name" value="KAS_III"/>
    <property type="match status" value="1"/>
</dbReference>
<name>A0A271J772_9BACT</name>
<evidence type="ECO:0000256" key="2">
    <source>
        <dbReference type="ARBA" id="ARBA00008642"/>
    </source>
</evidence>
<keyword evidence="9 12" id="KW-0511">Multifunctional enzyme</keyword>
<dbReference type="InterPro" id="IPR013751">
    <property type="entry name" value="ACP_syn_III_N"/>
</dbReference>
<dbReference type="Pfam" id="PF08545">
    <property type="entry name" value="ACP_syn_III"/>
    <property type="match status" value="1"/>
</dbReference>
<feature type="domain" description="Beta-ketoacyl-[acyl-carrier-protein] synthase III N-terminal" evidence="14">
    <location>
        <begin position="112"/>
        <end position="187"/>
    </location>
</feature>
<keyword evidence="5 12" id="KW-0808">Transferase</keyword>
<keyword evidence="4 12" id="KW-0444">Lipid biosynthesis</keyword>
<dbReference type="AlphaFoldDB" id="A0A271J772"/>
<evidence type="ECO:0000256" key="6">
    <source>
        <dbReference type="ARBA" id="ARBA00022832"/>
    </source>
</evidence>
<evidence type="ECO:0000313" key="16">
    <source>
        <dbReference type="Proteomes" id="UP000216339"/>
    </source>
</evidence>
<evidence type="ECO:0000313" key="15">
    <source>
        <dbReference type="EMBL" id="PAP78489.1"/>
    </source>
</evidence>
<dbReference type="HAMAP" id="MF_01815">
    <property type="entry name" value="FabH"/>
    <property type="match status" value="1"/>
</dbReference>
<evidence type="ECO:0000256" key="7">
    <source>
        <dbReference type="ARBA" id="ARBA00023098"/>
    </source>
</evidence>
<feature type="domain" description="Beta-ketoacyl-[acyl-carrier-protein] synthase III C-terminal" evidence="13">
    <location>
        <begin position="239"/>
        <end position="326"/>
    </location>
</feature>
<feature type="active site" evidence="12">
    <location>
        <position position="255"/>
    </location>
</feature>
<reference evidence="15 16" key="1">
    <citation type="submission" date="2016-11" db="EMBL/GenBank/DDBJ databases">
        <title>Study of marine rhodopsin-containing bacteria.</title>
        <authorList>
            <person name="Yoshizawa S."/>
            <person name="Kumagai Y."/>
            <person name="Kogure K."/>
        </authorList>
    </citation>
    <scope>NUCLEOTIDE SEQUENCE [LARGE SCALE GENOMIC DNA]</scope>
    <source>
        <strain evidence="15 16">SAORIC-28</strain>
    </source>
</reference>
<proteinExistence type="inferred from homology"/>
<comment type="subcellular location">
    <subcellularLocation>
        <location evidence="12">Cytoplasm</location>
    </subcellularLocation>
</comment>
<comment type="catalytic activity">
    <reaction evidence="11">
        <text>malonyl-[ACP] + acetyl-CoA + H(+) = 3-oxobutanoyl-[ACP] + CO2 + CoA</text>
        <dbReference type="Rhea" id="RHEA:12080"/>
        <dbReference type="Rhea" id="RHEA-COMP:9623"/>
        <dbReference type="Rhea" id="RHEA-COMP:9625"/>
        <dbReference type="ChEBI" id="CHEBI:15378"/>
        <dbReference type="ChEBI" id="CHEBI:16526"/>
        <dbReference type="ChEBI" id="CHEBI:57287"/>
        <dbReference type="ChEBI" id="CHEBI:57288"/>
        <dbReference type="ChEBI" id="CHEBI:78449"/>
        <dbReference type="ChEBI" id="CHEBI:78450"/>
        <dbReference type="EC" id="2.3.1.180"/>
    </reaction>
    <physiologicalReaction direction="left-to-right" evidence="11">
        <dbReference type="Rhea" id="RHEA:12081"/>
    </physiologicalReaction>
</comment>
<dbReference type="GO" id="GO:0033818">
    <property type="term" value="F:beta-ketoacyl-acyl-carrier-protein synthase III activity"/>
    <property type="evidence" value="ECO:0007669"/>
    <property type="project" value="UniProtKB-UniRule"/>
</dbReference>
<feature type="active site" evidence="12">
    <location>
        <position position="285"/>
    </location>
</feature>
<dbReference type="NCBIfam" id="NF006829">
    <property type="entry name" value="PRK09352.1"/>
    <property type="match status" value="1"/>
</dbReference>
<dbReference type="OrthoDB" id="9815506at2"/>
<dbReference type="PANTHER" id="PTHR43091:SF1">
    <property type="entry name" value="BETA-KETOACYL-[ACYL-CARRIER-PROTEIN] SYNTHASE III, CHLOROPLASTIC"/>
    <property type="match status" value="1"/>
</dbReference>
<evidence type="ECO:0000256" key="12">
    <source>
        <dbReference type="HAMAP-Rule" id="MF_01815"/>
    </source>
</evidence>
<dbReference type="Gene3D" id="3.40.47.10">
    <property type="match status" value="1"/>
</dbReference>
<dbReference type="Pfam" id="PF08541">
    <property type="entry name" value="ACP_syn_III_C"/>
    <property type="match status" value="1"/>
</dbReference>
<evidence type="ECO:0000256" key="11">
    <source>
        <dbReference type="ARBA" id="ARBA00051096"/>
    </source>
</evidence>
<keyword evidence="8 12" id="KW-0275">Fatty acid biosynthesis</keyword>
<dbReference type="UniPathway" id="UPA00094"/>
<evidence type="ECO:0000256" key="8">
    <source>
        <dbReference type="ARBA" id="ARBA00023160"/>
    </source>
</evidence>
<comment type="subunit">
    <text evidence="12">Homodimer.</text>
</comment>
<keyword evidence="7 12" id="KW-0443">Lipid metabolism</keyword>
<feature type="active site" evidence="12">
    <location>
        <position position="115"/>
    </location>
</feature>
<evidence type="ECO:0000259" key="13">
    <source>
        <dbReference type="Pfam" id="PF08541"/>
    </source>
</evidence>
<comment type="function">
    <text evidence="12">Catalyzes the condensation reaction of fatty acid synthesis by the addition to an acyl acceptor of two carbons from malonyl-ACP. Catalyzes the first condensation reaction which initiates fatty acid synthesis and may therefore play a role in governing the total rate of fatty acid production. Possesses both acetoacetyl-ACP synthase and acetyl transacylase activities. Its substrate specificity determines the biosynthesis of branched-chain and/or straight-chain of fatty acids.</text>
</comment>
<keyword evidence="12" id="KW-0963">Cytoplasm</keyword>
<dbReference type="FunFam" id="3.40.47.10:FF:000004">
    <property type="entry name" value="3-oxoacyl-[acyl-carrier-protein] synthase 3"/>
    <property type="match status" value="1"/>
</dbReference>
<comment type="caution">
    <text evidence="15">The sequence shown here is derived from an EMBL/GenBank/DDBJ whole genome shotgun (WGS) entry which is preliminary data.</text>
</comment>
<comment type="similarity">
    <text evidence="2 12">Belongs to the thiolase-like superfamily. FabH family.</text>
</comment>